<keyword evidence="9 15" id="KW-0408">Iron</keyword>
<organism evidence="18 19">
    <name type="scientific">Salinisphaera orenii YIM 95161</name>
    <dbReference type="NCBI Taxonomy" id="1051139"/>
    <lineage>
        <taxon>Bacteria</taxon>
        <taxon>Pseudomonadati</taxon>
        <taxon>Pseudomonadota</taxon>
        <taxon>Gammaproteobacteria</taxon>
        <taxon>Salinisphaerales</taxon>
        <taxon>Salinisphaeraceae</taxon>
        <taxon>Salinisphaera</taxon>
    </lineage>
</organism>
<evidence type="ECO:0000256" key="6">
    <source>
        <dbReference type="ARBA" id="ARBA00022723"/>
    </source>
</evidence>
<evidence type="ECO:0000256" key="1">
    <source>
        <dbReference type="ARBA" id="ARBA00004774"/>
    </source>
</evidence>
<evidence type="ECO:0000313" key="18">
    <source>
        <dbReference type="EMBL" id="ROO30192.1"/>
    </source>
</evidence>
<evidence type="ECO:0000256" key="7">
    <source>
        <dbReference type="ARBA" id="ARBA00022857"/>
    </source>
</evidence>
<evidence type="ECO:0000256" key="2">
    <source>
        <dbReference type="ARBA" id="ARBA00010429"/>
    </source>
</evidence>
<evidence type="ECO:0000259" key="16">
    <source>
        <dbReference type="Pfam" id="PF01077"/>
    </source>
</evidence>
<accession>A0A423PXJ1</accession>
<evidence type="ECO:0000256" key="3">
    <source>
        <dbReference type="ARBA" id="ARBA00022485"/>
    </source>
</evidence>
<dbReference type="InterPro" id="IPR006066">
    <property type="entry name" value="NO2/SO3_Rdtase_FeS/sirohaem_BS"/>
</dbReference>
<evidence type="ECO:0000256" key="11">
    <source>
        <dbReference type="ARBA" id="ARBA00023192"/>
    </source>
</evidence>
<dbReference type="PROSITE" id="PS00365">
    <property type="entry name" value="NIR_SIR"/>
    <property type="match status" value="1"/>
</dbReference>
<dbReference type="GO" id="GO:0004783">
    <property type="term" value="F:sulfite reductase (NADPH) activity"/>
    <property type="evidence" value="ECO:0007669"/>
    <property type="project" value="UniProtKB-UniRule"/>
</dbReference>
<dbReference type="InterPro" id="IPR005117">
    <property type="entry name" value="NiRdtase/SiRdtase_haem-b_fer"/>
</dbReference>
<dbReference type="SUPFAM" id="SSF55124">
    <property type="entry name" value="Nitrite/Sulfite reductase N-terminal domain-like"/>
    <property type="match status" value="2"/>
</dbReference>
<feature type="domain" description="Nitrite/Sulfite reductase ferredoxin-like" evidence="17">
    <location>
        <begin position="70"/>
        <end position="130"/>
    </location>
</feature>
<dbReference type="Proteomes" id="UP000285123">
    <property type="component" value="Unassembled WGS sequence"/>
</dbReference>
<protein>
    <recommendedName>
        <fullName evidence="15">Sulfite reductase [NADPH] hemoprotein beta-component</fullName>
        <shortName evidence="15">SiR-HP</shortName>
        <shortName evidence="15">SiRHP</shortName>
        <ecNumber evidence="15">1.8.1.2</ecNumber>
    </recommendedName>
</protein>
<dbReference type="EMBL" id="AYKF01000077">
    <property type="protein sequence ID" value="ROO30192.1"/>
    <property type="molecule type" value="Genomic_DNA"/>
</dbReference>
<dbReference type="GO" id="GO:0070814">
    <property type="term" value="P:hydrogen sulfide biosynthetic process"/>
    <property type="evidence" value="ECO:0007669"/>
    <property type="project" value="UniProtKB-UniRule"/>
</dbReference>
<keyword evidence="4 15" id="KW-0028">Amino-acid biosynthesis</keyword>
<dbReference type="NCBIfam" id="TIGR02041">
    <property type="entry name" value="CysI"/>
    <property type="match status" value="1"/>
</dbReference>
<dbReference type="RefSeq" id="WP_123590947.1">
    <property type="nucleotide sequence ID" value="NZ_AYKF01000077.1"/>
</dbReference>
<dbReference type="GO" id="GO:0051539">
    <property type="term" value="F:4 iron, 4 sulfur cluster binding"/>
    <property type="evidence" value="ECO:0007669"/>
    <property type="project" value="UniProtKB-KW"/>
</dbReference>
<evidence type="ECO:0000256" key="14">
    <source>
        <dbReference type="ARBA" id="ARBA00062253"/>
    </source>
</evidence>
<feature type="binding site" evidence="15">
    <location>
        <position position="448"/>
    </location>
    <ligand>
        <name>[4Fe-4S] cluster</name>
        <dbReference type="ChEBI" id="CHEBI:49883"/>
    </ligand>
</feature>
<keyword evidence="5 15" id="KW-0349">Heme</keyword>
<dbReference type="Pfam" id="PF01077">
    <property type="entry name" value="NIR_SIR"/>
    <property type="match status" value="1"/>
</dbReference>
<feature type="binding site" evidence="15">
    <location>
        <position position="487"/>
    </location>
    <ligand>
        <name>[4Fe-4S] cluster</name>
        <dbReference type="ChEBI" id="CHEBI:49883"/>
    </ligand>
</feature>
<dbReference type="FunFam" id="3.30.413.10:FF:000003">
    <property type="entry name" value="Sulfite reductase [NADPH] hemoprotein beta-component"/>
    <property type="match status" value="1"/>
</dbReference>
<comment type="subunit">
    <text evidence="14 15">Alpha(8)-beta(8). The alpha component is a flavoprotein, the beta component is a hemoprotein.</text>
</comment>
<keyword evidence="3 15" id="KW-0004">4Fe-4S</keyword>
<dbReference type="SUPFAM" id="SSF56014">
    <property type="entry name" value="Nitrite and sulphite reductase 4Fe-4S domain-like"/>
    <property type="match status" value="2"/>
</dbReference>
<evidence type="ECO:0000256" key="4">
    <source>
        <dbReference type="ARBA" id="ARBA00022605"/>
    </source>
</evidence>
<comment type="similarity">
    <text evidence="2 15">Belongs to the nitrite and sulfite reductase 4Fe-4S domain family.</text>
</comment>
<dbReference type="GO" id="GO:0009337">
    <property type="term" value="C:sulfite reductase complex (NADPH)"/>
    <property type="evidence" value="ECO:0007669"/>
    <property type="project" value="InterPro"/>
</dbReference>
<dbReference type="Gene3D" id="3.90.480.20">
    <property type="match status" value="1"/>
</dbReference>
<evidence type="ECO:0000256" key="12">
    <source>
        <dbReference type="ARBA" id="ARBA00052219"/>
    </source>
</evidence>
<keyword evidence="6 15" id="KW-0479">Metal-binding</keyword>
<evidence type="ECO:0000259" key="17">
    <source>
        <dbReference type="Pfam" id="PF03460"/>
    </source>
</evidence>
<feature type="binding site" description="axial binding residue" evidence="15">
    <location>
        <position position="491"/>
    </location>
    <ligand>
        <name>siroheme</name>
        <dbReference type="ChEBI" id="CHEBI:60052"/>
    </ligand>
    <ligandPart>
        <name>Fe</name>
        <dbReference type="ChEBI" id="CHEBI:18248"/>
    </ligandPart>
</feature>
<dbReference type="InterPro" id="IPR036136">
    <property type="entry name" value="Nit/Sulf_reduc_fer-like_dom_sf"/>
</dbReference>
<feature type="domain" description="Nitrite/sulphite reductase 4Fe-4S" evidence="16">
    <location>
        <begin position="166"/>
        <end position="320"/>
    </location>
</feature>
<keyword evidence="7 15" id="KW-0521">NADP</keyword>
<comment type="function">
    <text evidence="13 15">Component of the sulfite reductase complex that catalyzes the 6-electron reduction of sulfite to sulfide. This is one of several activities required for the biosynthesis of L-cysteine from sulfate.</text>
</comment>
<dbReference type="UniPathway" id="UPA00140">
    <property type="reaction ID" value="UER00207"/>
</dbReference>
<dbReference type="NCBIfam" id="NF010029">
    <property type="entry name" value="PRK13504.1"/>
    <property type="match status" value="1"/>
</dbReference>
<feature type="domain" description="Nitrite/Sulfite reductase ferredoxin-like" evidence="17">
    <location>
        <begin position="345"/>
        <end position="421"/>
    </location>
</feature>
<dbReference type="GO" id="GO:0020037">
    <property type="term" value="F:heme binding"/>
    <property type="evidence" value="ECO:0007669"/>
    <property type="project" value="InterPro"/>
</dbReference>
<dbReference type="GO" id="GO:0046872">
    <property type="term" value="F:metal ion binding"/>
    <property type="evidence" value="ECO:0007669"/>
    <property type="project" value="UniProtKB-KW"/>
</dbReference>
<evidence type="ECO:0000313" key="19">
    <source>
        <dbReference type="Proteomes" id="UP000285123"/>
    </source>
</evidence>
<comment type="catalytic activity">
    <reaction evidence="12 15">
        <text>hydrogen sulfide + 3 NADP(+) + 3 H2O = sulfite + 3 NADPH + 4 H(+)</text>
        <dbReference type="Rhea" id="RHEA:13801"/>
        <dbReference type="ChEBI" id="CHEBI:15377"/>
        <dbReference type="ChEBI" id="CHEBI:15378"/>
        <dbReference type="ChEBI" id="CHEBI:17359"/>
        <dbReference type="ChEBI" id="CHEBI:29919"/>
        <dbReference type="ChEBI" id="CHEBI:57783"/>
        <dbReference type="ChEBI" id="CHEBI:58349"/>
        <dbReference type="EC" id="1.8.1.2"/>
    </reaction>
</comment>
<proteinExistence type="inferred from homology"/>
<dbReference type="PRINTS" id="PR00397">
    <property type="entry name" value="SIROHAEM"/>
</dbReference>
<dbReference type="InterPro" id="IPR045854">
    <property type="entry name" value="NO2/SO3_Rdtase_4Fe4S_sf"/>
</dbReference>
<dbReference type="EC" id="1.8.1.2" evidence="15"/>
<dbReference type="GO" id="GO:0050661">
    <property type="term" value="F:NADP binding"/>
    <property type="evidence" value="ECO:0007669"/>
    <property type="project" value="InterPro"/>
</dbReference>
<dbReference type="Pfam" id="PF03460">
    <property type="entry name" value="NIR_SIR_ferr"/>
    <property type="match status" value="2"/>
</dbReference>
<feature type="binding site" evidence="15">
    <location>
        <position position="442"/>
    </location>
    <ligand>
        <name>[4Fe-4S] cluster</name>
        <dbReference type="ChEBI" id="CHEBI:49883"/>
    </ligand>
</feature>
<dbReference type="GO" id="GO:0019344">
    <property type="term" value="P:cysteine biosynthetic process"/>
    <property type="evidence" value="ECO:0007669"/>
    <property type="project" value="UniProtKB-KW"/>
</dbReference>
<sequence length="585" mass="65136">MSDDKQLSPVEHIKLESNYLRGSIAESLADDLTGAIADDDTQLTKFHGFYQQDDRDLRSERKTAKLESHYQFMVRMRLPAGVLTPEQWLAVDDIARRYANNTLRVTTRQTFQFHGIFKQRLKPLIQALDAVDLDTRGGCGDDNRNVVANTNPQRSALHAAVHDWSDRISRHLLWKSRAYDELWLDAPVSSEPDHEPLYGKSYLPRKFKVAIAIPPENDVDLFANDIGLIAITGDDGELAGFNVAIGGGMGMTHGELDTYPRLATVIGFAPLDQTLAVVETLVAIQRDHGDRENRKHARFKYTIDDHGVDWIHDQLDERADLRLDKARDYHFDRNGDPLGWVEGDNGKWHLTLFIENGRIADFDDNGTAHYGQYQGPAGYKLMTGLRELAKIHTGQMRLTCNHNVIIADVAEADKSAIEELVAHYGLDDGSKNSTLRYSAMACVAFPTCGLAMAESERYLPSLISKLDDVMSDAGLSGDAIVVRMTGCPNGCARPFLGEIGFVGKAPGKYNLYLGAAHDGSRLNKLYRENIGEDEILAELTPIIERYAEERDDGESFGDFVVRTGIIAETTEGRFFHDNVGSPEPA</sequence>
<evidence type="ECO:0000256" key="9">
    <source>
        <dbReference type="ARBA" id="ARBA00023004"/>
    </source>
</evidence>
<name>A0A423PXJ1_9GAMM</name>
<keyword evidence="10 15" id="KW-0411">Iron-sulfur</keyword>
<gene>
    <name evidence="15" type="primary">cysI</name>
    <name evidence="18" type="ORF">SAHL_08355</name>
</gene>
<evidence type="ECO:0000256" key="8">
    <source>
        <dbReference type="ARBA" id="ARBA00023002"/>
    </source>
</evidence>
<dbReference type="PANTHER" id="PTHR11493">
    <property type="entry name" value="SULFITE REDUCTASE [NADPH] SUBUNIT BETA-RELATED"/>
    <property type="match status" value="1"/>
</dbReference>
<keyword evidence="11 15" id="KW-0198">Cysteine biosynthesis</keyword>
<keyword evidence="8 15" id="KW-0560">Oxidoreductase</keyword>
<comment type="cofactor">
    <cofactor evidence="15">
        <name>[4Fe-4S] cluster</name>
        <dbReference type="ChEBI" id="CHEBI:49883"/>
    </cofactor>
    <text evidence="15">Binds 1 [4Fe-4S] cluster per subunit.</text>
</comment>
<dbReference type="GO" id="GO:0000103">
    <property type="term" value="P:sulfate assimilation"/>
    <property type="evidence" value="ECO:0007669"/>
    <property type="project" value="UniProtKB-UniRule"/>
</dbReference>
<evidence type="ECO:0000256" key="13">
    <source>
        <dbReference type="ARBA" id="ARBA00057160"/>
    </source>
</evidence>
<evidence type="ECO:0000256" key="5">
    <source>
        <dbReference type="ARBA" id="ARBA00022617"/>
    </source>
</evidence>
<evidence type="ECO:0000256" key="10">
    <source>
        <dbReference type="ARBA" id="ARBA00023014"/>
    </source>
</evidence>
<dbReference type="PANTHER" id="PTHR11493:SF47">
    <property type="entry name" value="SULFITE REDUCTASE [NADPH] SUBUNIT BETA"/>
    <property type="match status" value="1"/>
</dbReference>
<comment type="cofactor">
    <cofactor evidence="15">
        <name>siroheme</name>
        <dbReference type="ChEBI" id="CHEBI:60052"/>
    </cofactor>
    <text evidence="15">Binds 1 siroheme per subunit.</text>
</comment>
<dbReference type="HAMAP" id="MF_01540">
    <property type="entry name" value="CysI"/>
    <property type="match status" value="1"/>
</dbReference>
<dbReference type="AlphaFoldDB" id="A0A423PXJ1"/>
<comment type="caution">
    <text evidence="18">The sequence shown here is derived from an EMBL/GenBank/DDBJ whole genome shotgun (WGS) entry which is preliminary data.</text>
</comment>
<dbReference type="InterPro" id="IPR011786">
    <property type="entry name" value="CysI"/>
</dbReference>
<comment type="pathway">
    <text evidence="1 15">Sulfur metabolism; hydrogen sulfide biosynthesis; hydrogen sulfide from sulfite (NADPH route): step 1/1.</text>
</comment>
<evidence type="ECO:0000256" key="15">
    <source>
        <dbReference type="HAMAP-Rule" id="MF_01540"/>
    </source>
</evidence>
<dbReference type="InterPro" id="IPR045169">
    <property type="entry name" value="NO2/SO3_Rdtase_4Fe4S_prot"/>
</dbReference>
<dbReference type="OrthoDB" id="3189055at2"/>
<feature type="binding site" evidence="15">
    <location>
        <position position="491"/>
    </location>
    <ligand>
        <name>[4Fe-4S] cluster</name>
        <dbReference type="ChEBI" id="CHEBI:49883"/>
    </ligand>
</feature>
<dbReference type="GO" id="GO:0050311">
    <property type="term" value="F:sulfite reductase (ferredoxin) activity"/>
    <property type="evidence" value="ECO:0007669"/>
    <property type="project" value="TreeGrafter"/>
</dbReference>
<dbReference type="Gene3D" id="3.30.413.10">
    <property type="entry name" value="Sulfite Reductase Hemoprotein, domain 1"/>
    <property type="match status" value="2"/>
</dbReference>
<reference evidence="18 19" key="1">
    <citation type="submission" date="2013-10" db="EMBL/GenBank/DDBJ databases">
        <title>Salinisphaera halophila YIM 95161 Genome Sequencing.</title>
        <authorList>
            <person name="Lai Q."/>
            <person name="Li C."/>
            <person name="Shao Z."/>
        </authorList>
    </citation>
    <scope>NUCLEOTIDE SEQUENCE [LARGE SCALE GENOMIC DNA]</scope>
    <source>
        <strain evidence="18 19">YIM 95161</strain>
    </source>
</reference>
<dbReference type="InterPro" id="IPR006067">
    <property type="entry name" value="NO2/SO3_Rdtase_4Fe4S_dom"/>
</dbReference>